<gene>
    <name evidence="1" type="ORF">LAQU0_S22e01002g</name>
</gene>
<keyword evidence="2" id="KW-1185">Reference proteome</keyword>
<protein>
    <submittedName>
        <fullName evidence="1">LAQU0S22e01002g1_1</fullName>
    </submittedName>
</protein>
<reference evidence="2" key="1">
    <citation type="submission" date="2015-10" db="EMBL/GenBank/DDBJ databases">
        <authorList>
            <person name="Devillers H."/>
        </authorList>
    </citation>
    <scope>NUCLEOTIDE SEQUENCE [LARGE SCALE GENOMIC DNA]</scope>
</reference>
<dbReference type="PANTHER" id="PTHR28060">
    <property type="entry name" value="ATP SYNTHASE SUBUNIT J, MITOCHONDRIAL"/>
    <property type="match status" value="1"/>
</dbReference>
<dbReference type="PANTHER" id="PTHR28060:SF1">
    <property type="entry name" value="ATP SYNTHASE SUBUNIT J, MITOCHONDRIAL"/>
    <property type="match status" value="1"/>
</dbReference>
<dbReference type="GO" id="GO:0045259">
    <property type="term" value="C:proton-transporting ATP synthase complex"/>
    <property type="evidence" value="ECO:0007669"/>
    <property type="project" value="InterPro"/>
</dbReference>
<sequence length="109" mass="12167">MKQVIRHAWITMDACTSLKILCVLLNPPSVNSGSSPFVCRILPLLNLQSGMFKRFPTPILKPYWPFFVGGVFVYWGVGKAASASAQTAEFINDPRNPRFARGEKPVELK</sequence>
<dbReference type="Pfam" id="PF04911">
    <property type="entry name" value="ATP-synt_J"/>
    <property type="match status" value="1"/>
</dbReference>
<dbReference type="AlphaFoldDB" id="A0A0P1KY42"/>
<name>A0A0P1KY42_9SACH</name>
<dbReference type="Proteomes" id="UP000236544">
    <property type="component" value="Unassembled WGS sequence"/>
</dbReference>
<evidence type="ECO:0000313" key="1">
    <source>
        <dbReference type="EMBL" id="CUS24957.1"/>
    </source>
</evidence>
<dbReference type="EMBL" id="LN890550">
    <property type="protein sequence ID" value="CUS24957.1"/>
    <property type="molecule type" value="Genomic_DNA"/>
</dbReference>
<organism evidence="1 2">
    <name type="scientific">Lachancea quebecensis</name>
    <dbReference type="NCBI Taxonomy" id="1654605"/>
    <lineage>
        <taxon>Eukaryota</taxon>
        <taxon>Fungi</taxon>
        <taxon>Dikarya</taxon>
        <taxon>Ascomycota</taxon>
        <taxon>Saccharomycotina</taxon>
        <taxon>Saccharomycetes</taxon>
        <taxon>Saccharomycetales</taxon>
        <taxon>Saccharomycetaceae</taxon>
        <taxon>Lachancea</taxon>
    </lineage>
</organism>
<dbReference type="OrthoDB" id="5520611at2759"/>
<accession>A0A0P1KY42</accession>
<proteinExistence type="predicted"/>
<dbReference type="GO" id="GO:0046933">
    <property type="term" value="F:proton-transporting ATP synthase activity, rotational mechanism"/>
    <property type="evidence" value="ECO:0007669"/>
    <property type="project" value="TreeGrafter"/>
</dbReference>
<evidence type="ECO:0000313" key="2">
    <source>
        <dbReference type="Proteomes" id="UP000236544"/>
    </source>
</evidence>
<dbReference type="InterPro" id="IPR006995">
    <property type="entry name" value="ATP_synth_F0_jsu"/>
</dbReference>